<sequence length="182" mass="19153">MASGSNLPRLKLFGVNVMDDDGTTQTFPPADPSSTNPSSATADRKKYECQYCLREFLNSQALGGHQNAHKKERQQLKRAQAAAAATAAAAAAISADVAIFSSTSGGCANWVFFSEPSQTLRDAHGGVFRVAHPYSNSTTRSAFGSIASHNRVAHPRKPISGSGDDVRGVDLHLRLAPAGSLA</sequence>
<name>A0A835Q2A6_VANPL</name>
<evidence type="ECO:0000259" key="3">
    <source>
        <dbReference type="PROSITE" id="PS50157"/>
    </source>
</evidence>
<feature type="region of interest" description="Disordered" evidence="2">
    <location>
        <begin position="21"/>
        <end position="42"/>
    </location>
</feature>
<dbReference type="PROSITE" id="PS00028">
    <property type="entry name" value="ZINC_FINGER_C2H2_1"/>
    <property type="match status" value="1"/>
</dbReference>
<organism evidence="4 5">
    <name type="scientific">Vanilla planifolia</name>
    <name type="common">Vanilla</name>
    <dbReference type="NCBI Taxonomy" id="51239"/>
    <lineage>
        <taxon>Eukaryota</taxon>
        <taxon>Viridiplantae</taxon>
        <taxon>Streptophyta</taxon>
        <taxon>Embryophyta</taxon>
        <taxon>Tracheophyta</taxon>
        <taxon>Spermatophyta</taxon>
        <taxon>Magnoliopsida</taxon>
        <taxon>Liliopsida</taxon>
        <taxon>Asparagales</taxon>
        <taxon>Orchidaceae</taxon>
        <taxon>Vanilloideae</taxon>
        <taxon>Vanilleae</taxon>
        <taxon>Vanilla</taxon>
    </lineage>
</organism>
<dbReference type="InterPro" id="IPR013087">
    <property type="entry name" value="Znf_C2H2_type"/>
</dbReference>
<dbReference type="Gene3D" id="3.30.160.60">
    <property type="entry name" value="Classic Zinc Finger"/>
    <property type="match status" value="1"/>
</dbReference>
<dbReference type="GO" id="GO:0005634">
    <property type="term" value="C:nucleus"/>
    <property type="evidence" value="ECO:0007669"/>
    <property type="project" value="TreeGrafter"/>
</dbReference>
<dbReference type="Proteomes" id="UP000636800">
    <property type="component" value="Chromosome 11"/>
</dbReference>
<keyword evidence="1" id="KW-0479">Metal-binding</keyword>
<evidence type="ECO:0000313" key="4">
    <source>
        <dbReference type="EMBL" id="KAG0461298.1"/>
    </source>
</evidence>
<dbReference type="GO" id="GO:0009740">
    <property type="term" value="P:gibberellic acid mediated signaling pathway"/>
    <property type="evidence" value="ECO:0007669"/>
    <property type="project" value="TreeGrafter"/>
</dbReference>
<evidence type="ECO:0000313" key="5">
    <source>
        <dbReference type="Proteomes" id="UP000636800"/>
    </source>
</evidence>
<dbReference type="GO" id="GO:0010090">
    <property type="term" value="P:trichome morphogenesis"/>
    <property type="evidence" value="ECO:0007669"/>
    <property type="project" value="InterPro"/>
</dbReference>
<dbReference type="PROSITE" id="PS50157">
    <property type="entry name" value="ZINC_FINGER_C2H2_2"/>
    <property type="match status" value="1"/>
</dbReference>
<dbReference type="SUPFAM" id="SSF57667">
    <property type="entry name" value="beta-beta-alpha zinc fingers"/>
    <property type="match status" value="1"/>
</dbReference>
<dbReference type="PANTHER" id="PTHR46353:SF23">
    <property type="entry name" value="C2H2 ZINC FINGER-CONTAINING PROTEIN-RELATED"/>
    <property type="match status" value="1"/>
</dbReference>
<dbReference type="PANTHER" id="PTHR46353">
    <property type="entry name" value="ZINC FINGER PROTEIN 5"/>
    <property type="match status" value="1"/>
</dbReference>
<keyword evidence="5" id="KW-1185">Reference proteome</keyword>
<evidence type="ECO:0000256" key="1">
    <source>
        <dbReference type="PROSITE-ProRule" id="PRU00042"/>
    </source>
</evidence>
<dbReference type="GO" id="GO:0009736">
    <property type="term" value="P:cytokinin-activated signaling pathway"/>
    <property type="evidence" value="ECO:0007669"/>
    <property type="project" value="TreeGrafter"/>
</dbReference>
<dbReference type="GO" id="GO:0003700">
    <property type="term" value="F:DNA-binding transcription factor activity"/>
    <property type="evidence" value="ECO:0007669"/>
    <property type="project" value="TreeGrafter"/>
</dbReference>
<keyword evidence="1" id="KW-0862">Zinc</keyword>
<proteinExistence type="predicted"/>
<dbReference type="OrthoDB" id="1853681at2759"/>
<feature type="compositionally biased region" description="Polar residues" evidence="2">
    <location>
        <begin position="23"/>
        <end position="41"/>
    </location>
</feature>
<dbReference type="InterPro" id="IPR036236">
    <property type="entry name" value="Znf_C2H2_sf"/>
</dbReference>
<evidence type="ECO:0000256" key="2">
    <source>
        <dbReference type="SAM" id="MobiDB-lite"/>
    </source>
</evidence>
<accession>A0A835Q2A6</accession>
<dbReference type="GO" id="GO:0000976">
    <property type="term" value="F:transcription cis-regulatory region binding"/>
    <property type="evidence" value="ECO:0007669"/>
    <property type="project" value="TreeGrafter"/>
</dbReference>
<reference evidence="4 5" key="1">
    <citation type="journal article" date="2020" name="Nat. Food">
        <title>A phased Vanilla planifolia genome enables genetic improvement of flavour and production.</title>
        <authorList>
            <person name="Hasing T."/>
            <person name="Tang H."/>
            <person name="Brym M."/>
            <person name="Khazi F."/>
            <person name="Huang T."/>
            <person name="Chambers A.H."/>
        </authorList>
    </citation>
    <scope>NUCLEOTIDE SEQUENCE [LARGE SCALE GENOMIC DNA]</scope>
    <source>
        <tissue evidence="4">Leaf</tissue>
    </source>
</reference>
<protein>
    <recommendedName>
        <fullName evidence="3">C2H2-type domain-containing protein</fullName>
    </recommendedName>
</protein>
<dbReference type="GO" id="GO:0008270">
    <property type="term" value="F:zinc ion binding"/>
    <property type="evidence" value="ECO:0007669"/>
    <property type="project" value="UniProtKB-KW"/>
</dbReference>
<gene>
    <name evidence="4" type="ORF">HPP92_021595</name>
</gene>
<dbReference type="InterPro" id="IPR044299">
    <property type="entry name" value="GIS3/ZFP5/ZFP6"/>
</dbReference>
<dbReference type="AlphaFoldDB" id="A0A835Q2A6"/>
<dbReference type="EMBL" id="JADCNL010000011">
    <property type="protein sequence ID" value="KAG0461298.1"/>
    <property type="molecule type" value="Genomic_DNA"/>
</dbReference>
<comment type="caution">
    <text evidence="4">The sequence shown here is derived from an EMBL/GenBank/DDBJ whole genome shotgun (WGS) entry which is preliminary data.</text>
</comment>
<keyword evidence="1" id="KW-0863">Zinc-finger</keyword>
<feature type="domain" description="C2H2-type" evidence="3">
    <location>
        <begin position="47"/>
        <end position="74"/>
    </location>
</feature>